<feature type="transmembrane region" description="Helical" evidence="6">
    <location>
        <begin position="737"/>
        <end position="759"/>
    </location>
</feature>
<keyword evidence="3 6" id="KW-0812">Transmembrane</keyword>
<dbReference type="RefSeq" id="WP_184035220.1">
    <property type="nucleotide sequence ID" value="NZ_JACHHY010000003.1"/>
</dbReference>
<feature type="transmembrane region" description="Helical" evidence="6">
    <location>
        <begin position="319"/>
        <end position="337"/>
    </location>
</feature>
<dbReference type="Proteomes" id="UP000575898">
    <property type="component" value="Unassembled WGS sequence"/>
</dbReference>
<dbReference type="InterPro" id="IPR050545">
    <property type="entry name" value="Mycobact_MmpL"/>
</dbReference>
<dbReference type="Gene3D" id="1.20.1640.10">
    <property type="entry name" value="Multidrug efflux transporter AcrB transmembrane domain"/>
    <property type="match status" value="2"/>
</dbReference>
<name>A0A840MLM1_9PROT</name>
<feature type="transmembrane region" description="Helical" evidence="6">
    <location>
        <begin position="293"/>
        <end position="313"/>
    </location>
</feature>
<keyword evidence="4 6" id="KW-1133">Transmembrane helix</keyword>
<dbReference type="SUPFAM" id="SSF82866">
    <property type="entry name" value="Multidrug efflux transporter AcrB transmembrane domain"/>
    <property type="match status" value="2"/>
</dbReference>
<feature type="transmembrane region" description="Helical" evidence="6">
    <location>
        <begin position="21"/>
        <end position="42"/>
    </location>
</feature>
<comment type="caution">
    <text evidence="8">The sequence shown here is derived from an EMBL/GenBank/DDBJ whole genome shotgun (WGS) entry which is preliminary data.</text>
</comment>
<evidence type="ECO:0000256" key="6">
    <source>
        <dbReference type="SAM" id="Phobius"/>
    </source>
</evidence>
<keyword evidence="5 6" id="KW-0472">Membrane</keyword>
<comment type="subcellular location">
    <subcellularLocation>
        <location evidence="1">Cell membrane</location>
        <topology evidence="1">Multi-pass membrane protein</topology>
    </subcellularLocation>
</comment>
<feature type="transmembrane region" description="Helical" evidence="6">
    <location>
        <begin position="705"/>
        <end position="725"/>
    </location>
</feature>
<proteinExistence type="predicted"/>
<dbReference type="EMBL" id="JACHHY010000003">
    <property type="protein sequence ID" value="MBB5017436.1"/>
    <property type="molecule type" value="Genomic_DNA"/>
</dbReference>
<evidence type="ECO:0000313" key="9">
    <source>
        <dbReference type="Proteomes" id="UP000575898"/>
    </source>
</evidence>
<protein>
    <submittedName>
        <fullName evidence="8">Putative exporter</fullName>
    </submittedName>
</protein>
<dbReference type="AlphaFoldDB" id="A0A840MLM1"/>
<dbReference type="GO" id="GO:0005886">
    <property type="term" value="C:plasma membrane"/>
    <property type="evidence" value="ECO:0007669"/>
    <property type="project" value="UniProtKB-SubCell"/>
</dbReference>
<gene>
    <name evidence="8" type="ORF">HNQ59_000700</name>
</gene>
<sequence length="795" mass="87386">MSDPLHNPPGEPIVNARPWRWLAWLWLVVILAMAGHTGWVWLVQQRTPETDMLALLPAEKHDPAVNAALKQFAGAAQQRVIILLGSHDWQTTRQAAQAYRQVILRYPQWLKPSPAMVLDERALAPWWHHRAALLTATDQQALHNQPPTEIAEQALRDMASPMGQARIGAWRDDPFGLFNHWLSERTAQSPVRPVDGELRVDRDDTTYAVISLELNQSAFSISAQQAVMPILTEAGQAARRAHPSIELLSAGVLLHAAAAAEQANDEISTIGLGSLLGILLLMWLAFRSMRPISLVVLTLATGLLGALSVSALFFDRIHLITLVFGASLIGVAEDYGIHYVSTRIGDATHPLRTMQRLLPGLALAMLTTVVGYIGLGLTPFPGLRQMAVFSAAGLTTSWLTAVLWMPFLSRHSLPETRLSRWYGNTRMRWPQFTGRPSHWVLTGAVVITLGMGISKLTTNDDIRALQSSPPALLADQNKISRLLNIPAPAQFFLVRGQDEATVLAREGQLREQLDSLIQQQQLQGYQAVSQWVPSPTQQQATRSLADQKLWGPHGAAARLAETLDESPAWASALQQHQQATGRLTIADWLGSPLSQTQRHLWLGQIDGEFVSVVALLGVTPHNLQTLQQLAHPQAGISWVDKVAGISALMAHYRTLMGWVIIASYLAVLIVLWPRYRSRAFLILLPTAFASAVVLAWLGWSGTPLQLFHVLALLLILCMGEDYGIFMQEHPNPEDRHAWLAVSLSAASTLLSFGLLGLSATPALRAFGTTLLIGISTVWLTAPCLDRRNTKPSSSF</sequence>
<dbReference type="InterPro" id="IPR004869">
    <property type="entry name" value="MMPL_dom"/>
</dbReference>
<feature type="transmembrane region" description="Helical" evidence="6">
    <location>
        <begin position="387"/>
        <end position="408"/>
    </location>
</feature>
<dbReference type="PANTHER" id="PTHR33406:SF13">
    <property type="entry name" value="MEMBRANE PROTEIN YDFJ"/>
    <property type="match status" value="1"/>
</dbReference>
<dbReference type="Pfam" id="PF03176">
    <property type="entry name" value="MMPL"/>
    <property type="match status" value="1"/>
</dbReference>
<evidence type="ECO:0000259" key="7">
    <source>
        <dbReference type="Pfam" id="PF03176"/>
    </source>
</evidence>
<evidence type="ECO:0000256" key="2">
    <source>
        <dbReference type="ARBA" id="ARBA00022475"/>
    </source>
</evidence>
<organism evidence="8 9">
    <name type="scientific">Chitinivorax tropicus</name>
    <dbReference type="NCBI Taxonomy" id="714531"/>
    <lineage>
        <taxon>Bacteria</taxon>
        <taxon>Pseudomonadati</taxon>
        <taxon>Pseudomonadota</taxon>
        <taxon>Betaproteobacteria</taxon>
        <taxon>Chitinivorax</taxon>
    </lineage>
</organism>
<dbReference type="PANTHER" id="PTHR33406">
    <property type="entry name" value="MEMBRANE PROTEIN MJ1562-RELATED"/>
    <property type="match status" value="1"/>
</dbReference>
<accession>A0A840MLM1</accession>
<evidence type="ECO:0000313" key="8">
    <source>
        <dbReference type="EMBL" id="MBB5017436.1"/>
    </source>
</evidence>
<feature type="transmembrane region" description="Helical" evidence="6">
    <location>
        <begin position="655"/>
        <end position="672"/>
    </location>
</feature>
<evidence type="ECO:0000256" key="4">
    <source>
        <dbReference type="ARBA" id="ARBA00022989"/>
    </source>
</evidence>
<keyword evidence="9" id="KW-1185">Reference proteome</keyword>
<evidence type="ECO:0000256" key="3">
    <source>
        <dbReference type="ARBA" id="ARBA00022692"/>
    </source>
</evidence>
<feature type="transmembrane region" description="Helical" evidence="6">
    <location>
        <begin position="765"/>
        <end position="784"/>
    </location>
</feature>
<evidence type="ECO:0000256" key="1">
    <source>
        <dbReference type="ARBA" id="ARBA00004651"/>
    </source>
</evidence>
<feature type="transmembrane region" description="Helical" evidence="6">
    <location>
        <begin position="679"/>
        <end position="699"/>
    </location>
</feature>
<feature type="domain" description="Membrane transport protein MMPL" evidence="7">
    <location>
        <begin position="194"/>
        <end position="411"/>
    </location>
</feature>
<feature type="transmembrane region" description="Helical" evidence="6">
    <location>
        <begin position="357"/>
        <end position="375"/>
    </location>
</feature>
<feature type="transmembrane region" description="Helical" evidence="6">
    <location>
        <begin position="267"/>
        <end position="286"/>
    </location>
</feature>
<evidence type="ECO:0000256" key="5">
    <source>
        <dbReference type="ARBA" id="ARBA00023136"/>
    </source>
</evidence>
<reference evidence="8 9" key="1">
    <citation type="submission" date="2020-08" db="EMBL/GenBank/DDBJ databases">
        <title>Genomic Encyclopedia of Type Strains, Phase IV (KMG-IV): sequencing the most valuable type-strain genomes for metagenomic binning, comparative biology and taxonomic classification.</title>
        <authorList>
            <person name="Goeker M."/>
        </authorList>
    </citation>
    <scope>NUCLEOTIDE SEQUENCE [LARGE SCALE GENOMIC DNA]</scope>
    <source>
        <strain evidence="8 9">DSM 27165</strain>
    </source>
</reference>
<keyword evidence="2" id="KW-1003">Cell membrane</keyword>